<dbReference type="InterPro" id="IPR029058">
    <property type="entry name" value="AB_hydrolase_fold"/>
</dbReference>
<evidence type="ECO:0000313" key="3">
    <source>
        <dbReference type="Proteomes" id="UP001162001"/>
    </source>
</evidence>
<dbReference type="GO" id="GO:0016787">
    <property type="term" value="F:hydrolase activity"/>
    <property type="evidence" value="ECO:0007669"/>
    <property type="project" value="UniProtKB-KW"/>
</dbReference>
<name>A0A7D3UTT4_9VIRU</name>
<dbReference type="InterPro" id="IPR022742">
    <property type="entry name" value="Hydrolase_4"/>
</dbReference>
<keyword evidence="3" id="KW-1185">Reference proteome</keyword>
<dbReference type="Pfam" id="PF12146">
    <property type="entry name" value="Hydrolase_4"/>
    <property type="match status" value="1"/>
</dbReference>
<keyword evidence="2" id="KW-0378">Hydrolase</keyword>
<evidence type="ECO:0000259" key="1">
    <source>
        <dbReference type="Pfam" id="PF12146"/>
    </source>
</evidence>
<dbReference type="SUPFAM" id="SSF53474">
    <property type="entry name" value="alpha/beta-Hydrolases"/>
    <property type="match status" value="1"/>
</dbReference>
<protein>
    <submittedName>
        <fullName evidence="2">Alpha/beta hydrolase family protein</fullName>
    </submittedName>
</protein>
<dbReference type="Proteomes" id="UP001162001">
    <property type="component" value="Segment"/>
</dbReference>
<dbReference type="Gene3D" id="3.40.50.1820">
    <property type="entry name" value="alpha/beta hydrolase"/>
    <property type="match status" value="1"/>
</dbReference>
<accession>A0A7D3UTT4</accession>
<reference evidence="2 3" key="1">
    <citation type="submission" date="2020-04" db="EMBL/GenBank/DDBJ databases">
        <title>Advantages and limits of metagenomic assembly and binning of a giant virus.</title>
        <authorList>
            <person name="Schulz F."/>
            <person name="Andreani J."/>
            <person name="Francis R."/>
            <person name="Boudjemaa H."/>
            <person name="Bou Khalil J.Y."/>
            <person name="Lee J."/>
            <person name="La Scola B."/>
            <person name="Woyke T."/>
        </authorList>
    </citation>
    <scope>NUCLEOTIDE SEQUENCE [LARGE SCALE GENOMIC DNA]</scope>
    <source>
        <strain evidence="2 3">FV1/VV64</strain>
    </source>
</reference>
<feature type="domain" description="Serine aminopeptidase S33" evidence="1">
    <location>
        <begin position="73"/>
        <end position="179"/>
    </location>
</feature>
<sequence>MGLSFSSIPCGPSSLENKMNSIIFKPPTTPIKAFSRLNTYKSKIFDIETKNGNINCIIIVPELVNLYKWLTYKNVIIFSHGNASDIYGMYDYLQYLSTSLNVLVISYDYPGYGLSDGIPTEKNCYAALQTVIDHVKKELGYQENTILLMGQSLGTGIVIDFAANNKWKSPLILISPYKSIVRVVFDTSCVRPIDKFETHRKLDDVVCPVKIFHGEDDELINISHGKLIYCSLNDKTFDPVWLKDTGHNDITAKIDMNDILQVINHMNSKN</sequence>
<gene>
    <name evidence="2" type="ORF">Fadolivirus_1_1092</name>
</gene>
<dbReference type="EMBL" id="MT418680">
    <property type="protein sequence ID" value="QKF94550.1"/>
    <property type="molecule type" value="Genomic_DNA"/>
</dbReference>
<proteinExistence type="predicted"/>
<organism evidence="2 3">
    <name type="scientific">Fadolivirus FV1/VV64</name>
    <dbReference type="NCBI Taxonomy" id="3070911"/>
    <lineage>
        <taxon>Viruses</taxon>
        <taxon>Varidnaviria</taxon>
        <taxon>Bamfordvirae</taxon>
        <taxon>Nucleocytoviricota</taxon>
        <taxon>Megaviricetes</taxon>
        <taxon>Imitervirales</taxon>
        <taxon>Mimiviridae</taxon>
        <taxon>Klosneuvirinae</taxon>
        <taxon>Fadolivirus</taxon>
        <taxon>Fadolivirus algeromassiliense</taxon>
    </lineage>
</organism>
<dbReference type="PANTHER" id="PTHR12277">
    <property type="entry name" value="ALPHA/BETA HYDROLASE DOMAIN-CONTAINING PROTEIN"/>
    <property type="match status" value="1"/>
</dbReference>
<evidence type="ECO:0000313" key="2">
    <source>
        <dbReference type="EMBL" id="QKF94550.1"/>
    </source>
</evidence>
<dbReference type="PANTHER" id="PTHR12277:SF81">
    <property type="entry name" value="PROTEIN ABHD13"/>
    <property type="match status" value="1"/>
</dbReference>